<protein>
    <recommendedName>
        <fullName evidence="3">Hydrolase</fullName>
    </recommendedName>
</protein>
<comment type="caution">
    <text evidence="1">The sequence shown here is derived from an EMBL/GenBank/DDBJ whole genome shotgun (WGS) entry which is preliminary data.</text>
</comment>
<name>A0A2S7N0A3_9BACI</name>
<dbReference type="OrthoDB" id="2986585at2"/>
<dbReference type="RefSeq" id="WP_104849182.1">
    <property type="nucleotide sequence ID" value="NZ_PKOZ01000004.1"/>
</dbReference>
<sequence length="238" mass="28194">MNQKTFRFNNEWTTIFYPERPSGFSILLIGGDNYYIMEKSNYWMEHPGKKQMVDHLLGKGYTLVSSNLGTHWGNEEAAERLAELYAYFIRQEIINEKIHLLAEGTGALLLEKVCALLEGKIRSIGMINPELSLVKRYQKEKENKFFHKKFMKEISLAYKIESDEVSQWIKSQGDCHLPKEIPIFLIQVMNHYERDLTAYYQDLTHELAHLEINYVTPEKRYSIPYLMNSFFRRHEKQL</sequence>
<reference evidence="1 2" key="1">
    <citation type="submission" date="2017-12" db="EMBL/GenBank/DDBJ databases">
        <title>Taxonomic description and draft genome of Pradoshia cofamensis Gen. nov., sp. nov., a thermotolerant bacillale isolated from anterior gut of earthworm Eisenia fetida.</title>
        <authorList>
            <person name="Saha T."/>
            <person name="Chakraborty R."/>
        </authorList>
    </citation>
    <scope>NUCLEOTIDE SEQUENCE [LARGE SCALE GENOMIC DNA]</scope>
    <source>
        <strain evidence="1 2">EAG3</strain>
    </source>
</reference>
<evidence type="ECO:0000313" key="1">
    <source>
        <dbReference type="EMBL" id="PQD95427.1"/>
    </source>
</evidence>
<accession>A0A2S7N0A3</accession>
<dbReference type="SUPFAM" id="SSF53474">
    <property type="entry name" value="alpha/beta-Hydrolases"/>
    <property type="match status" value="1"/>
</dbReference>
<proteinExistence type="predicted"/>
<dbReference type="InterPro" id="IPR029058">
    <property type="entry name" value="AB_hydrolase_fold"/>
</dbReference>
<gene>
    <name evidence="1" type="ORF">CYL18_09075</name>
</gene>
<evidence type="ECO:0000313" key="2">
    <source>
        <dbReference type="Proteomes" id="UP000239663"/>
    </source>
</evidence>
<dbReference type="AlphaFoldDB" id="A0A2S7N0A3"/>
<evidence type="ECO:0008006" key="3">
    <source>
        <dbReference type="Google" id="ProtNLM"/>
    </source>
</evidence>
<dbReference type="EMBL" id="PKOZ01000004">
    <property type="protein sequence ID" value="PQD95427.1"/>
    <property type="molecule type" value="Genomic_DNA"/>
</dbReference>
<organism evidence="1 2">
    <name type="scientific">Pradoshia eiseniae</name>
    <dbReference type="NCBI Taxonomy" id="2064768"/>
    <lineage>
        <taxon>Bacteria</taxon>
        <taxon>Bacillati</taxon>
        <taxon>Bacillota</taxon>
        <taxon>Bacilli</taxon>
        <taxon>Bacillales</taxon>
        <taxon>Bacillaceae</taxon>
        <taxon>Pradoshia</taxon>
    </lineage>
</organism>
<dbReference type="Proteomes" id="UP000239663">
    <property type="component" value="Unassembled WGS sequence"/>
</dbReference>
<keyword evidence="2" id="KW-1185">Reference proteome</keyword>